<evidence type="ECO:0000256" key="1">
    <source>
        <dbReference type="SAM" id="MobiDB-lite"/>
    </source>
</evidence>
<dbReference type="EMBL" id="JAAALK010000289">
    <property type="protein sequence ID" value="KAG8050391.1"/>
    <property type="molecule type" value="Genomic_DNA"/>
</dbReference>
<reference evidence="2" key="1">
    <citation type="journal article" date="2021" name="bioRxiv">
        <title>Whole Genome Assembly and Annotation of Northern Wild Rice, Zizania palustris L., Supports a Whole Genome Duplication in the Zizania Genus.</title>
        <authorList>
            <person name="Haas M."/>
            <person name="Kono T."/>
            <person name="Macchietto M."/>
            <person name="Millas R."/>
            <person name="McGilp L."/>
            <person name="Shao M."/>
            <person name="Duquette J."/>
            <person name="Hirsch C.N."/>
            <person name="Kimball J."/>
        </authorList>
    </citation>
    <scope>NUCLEOTIDE SEQUENCE</scope>
    <source>
        <tissue evidence="2">Fresh leaf tissue</tissue>
    </source>
</reference>
<evidence type="ECO:0000313" key="2">
    <source>
        <dbReference type="EMBL" id="KAG8050391.1"/>
    </source>
</evidence>
<keyword evidence="3" id="KW-1185">Reference proteome</keyword>
<name>A0A8J5S596_ZIZPA</name>
<organism evidence="2 3">
    <name type="scientific">Zizania palustris</name>
    <name type="common">Northern wild rice</name>
    <dbReference type="NCBI Taxonomy" id="103762"/>
    <lineage>
        <taxon>Eukaryota</taxon>
        <taxon>Viridiplantae</taxon>
        <taxon>Streptophyta</taxon>
        <taxon>Embryophyta</taxon>
        <taxon>Tracheophyta</taxon>
        <taxon>Spermatophyta</taxon>
        <taxon>Magnoliopsida</taxon>
        <taxon>Liliopsida</taxon>
        <taxon>Poales</taxon>
        <taxon>Poaceae</taxon>
        <taxon>BOP clade</taxon>
        <taxon>Oryzoideae</taxon>
        <taxon>Oryzeae</taxon>
        <taxon>Zizaniinae</taxon>
        <taxon>Zizania</taxon>
    </lineage>
</organism>
<dbReference type="AlphaFoldDB" id="A0A8J5S596"/>
<feature type="compositionally biased region" description="Basic residues" evidence="1">
    <location>
        <begin position="39"/>
        <end position="48"/>
    </location>
</feature>
<evidence type="ECO:0000313" key="3">
    <source>
        <dbReference type="Proteomes" id="UP000729402"/>
    </source>
</evidence>
<reference evidence="2" key="2">
    <citation type="submission" date="2021-02" db="EMBL/GenBank/DDBJ databases">
        <authorList>
            <person name="Kimball J.A."/>
            <person name="Haas M.W."/>
            <person name="Macchietto M."/>
            <person name="Kono T."/>
            <person name="Duquette J."/>
            <person name="Shao M."/>
        </authorList>
    </citation>
    <scope>NUCLEOTIDE SEQUENCE</scope>
    <source>
        <tissue evidence="2">Fresh leaf tissue</tissue>
    </source>
</reference>
<dbReference type="Proteomes" id="UP000729402">
    <property type="component" value="Unassembled WGS sequence"/>
</dbReference>
<proteinExistence type="predicted"/>
<gene>
    <name evidence="2" type="ORF">GUJ93_ZPchr0009g1945</name>
</gene>
<protein>
    <submittedName>
        <fullName evidence="2">Uncharacterized protein</fullName>
    </submittedName>
</protein>
<accession>A0A8J5S596</accession>
<sequence>MIQGLHAPTTTTRVRVRLLPSHRPASSPPRQLEPGVIPLRRKRAVAKKKPPESPAADAPLREREMAQRPGTYGAPNPDSPTPLHGTGCNWDTLACDL</sequence>
<feature type="region of interest" description="Disordered" evidence="1">
    <location>
        <begin position="1"/>
        <end position="90"/>
    </location>
</feature>
<comment type="caution">
    <text evidence="2">The sequence shown here is derived from an EMBL/GenBank/DDBJ whole genome shotgun (WGS) entry which is preliminary data.</text>
</comment>